<feature type="compositionally biased region" description="Basic and acidic residues" evidence="11">
    <location>
        <begin position="619"/>
        <end position="667"/>
    </location>
</feature>
<accession>A0A511KRD9</accession>
<evidence type="ECO:0000256" key="4">
    <source>
        <dbReference type="ARBA" id="ARBA00022722"/>
    </source>
</evidence>
<evidence type="ECO:0000256" key="5">
    <source>
        <dbReference type="ARBA" id="ARBA00022737"/>
    </source>
</evidence>
<evidence type="ECO:0000256" key="1">
    <source>
        <dbReference type="ARBA" id="ARBA00004496"/>
    </source>
</evidence>
<feature type="compositionally biased region" description="Low complexity" evidence="11">
    <location>
        <begin position="670"/>
        <end position="679"/>
    </location>
</feature>
<evidence type="ECO:0000259" key="12">
    <source>
        <dbReference type="PROSITE" id="PS52044"/>
    </source>
</evidence>
<dbReference type="PANTHER" id="PTHR16036">
    <property type="entry name" value="ANKYRIN REPEAT AND ZINC FINGER DOMAIN-CONTAINING PROTEIN 1"/>
    <property type="match status" value="1"/>
</dbReference>
<dbReference type="Proteomes" id="UP000321518">
    <property type="component" value="Unassembled WGS sequence"/>
</dbReference>
<feature type="domain" description="VLRF1" evidence="12">
    <location>
        <begin position="257"/>
        <end position="414"/>
    </location>
</feature>
<evidence type="ECO:0000256" key="11">
    <source>
        <dbReference type="SAM" id="MobiDB-lite"/>
    </source>
</evidence>
<feature type="compositionally biased region" description="Basic and acidic residues" evidence="11">
    <location>
        <begin position="587"/>
        <end position="606"/>
    </location>
</feature>
<name>A0A511KRD9_RHOTO</name>
<evidence type="ECO:0000313" key="13">
    <source>
        <dbReference type="EMBL" id="GEM12485.1"/>
    </source>
</evidence>
<evidence type="ECO:0000256" key="9">
    <source>
        <dbReference type="ARBA" id="ARBA00023054"/>
    </source>
</evidence>
<evidence type="ECO:0000256" key="6">
    <source>
        <dbReference type="ARBA" id="ARBA00022759"/>
    </source>
</evidence>
<dbReference type="GO" id="GO:0016787">
    <property type="term" value="F:hydrolase activity"/>
    <property type="evidence" value="ECO:0007669"/>
    <property type="project" value="UniProtKB-KW"/>
</dbReference>
<feature type="region of interest" description="Disordered" evidence="11">
    <location>
        <begin position="125"/>
        <end position="204"/>
    </location>
</feature>
<keyword evidence="3 10" id="KW-0963">Cytoplasm</keyword>
<organism evidence="13 14">
    <name type="scientific">Rhodotorula toruloides</name>
    <name type="common">Yeast</name>
    <name type="synonym">Rhodosporidium toruloides</name>
    <dbReference type="NCBI Taxonomy" id="5286"/>
    <lineage>
        <taxon>Eukaryota</taxon>
        <taxon>Fungi</taxon>
        <taxon>Dikarya</taxon>
        <taxon>Basidiomycota</taxon>
        <taxon>Pucciniomycotina</taxon>
        <taxon>Microbotryomycetes</taxon>
        <taxon>Sporidiobolales</taxon>
        <taxon>Sporidiobolaceae</taxon>
        <taxon>Rhodotorula</taxon>
    </lineage>
</organism>
<evidence type="ECO:0000256" key="2">
    <source>
        <dbReference type="ARBA" id="ARBA00009262"/>
    </source>
</evidence>
<gene>
    <name evidence="13" type="ORF">Rt10032_c21g6502</name>
</gene>
<comment type="subcellular location">
    <subcellularLocation>
        <location evidence="1">Cytoplasm</location>
    </subcellularLocation>
</comment>
<sequence>MASSTRLPASQLYLFQLPTDLVNHLTPRQLVIPTDHPLHPSNRQSNPIPIPNPDLDLDLDLDLDGKRPRTGAYTCALTGASFDSLHELKQHYRTDWYRYNVKLKLQGKPTPVSEQAFNQLVEDLSDSISGSDTSSSSSFSDSDSSSPSSSSPFPTSSTDASLSRLLAKQSLSRSPADVDAEQDLDSTLLSGPKSPLQWFDAPRTPEGLETQYGIHRAALPAAGARKRLLPSSEEGASVLAELKALQLPDKPREEEDEEKKWTMLMFGGGHFAGWVISLRPRMVSTGKGGKAKEREVVVLESKTFHRYTTRRKQGGGQGANDAANGKAKSAGAQIRRHNEAMLNDEVGALLTSWSHHLHTSSLIFLRASKSSHKTFFFPSSPLTRTDPRIRGFGFPTKRPTLSELGRCWAELTRVKVGHLTRDELEALDREYLKSIAPPPPVAAKKDERKEKDKEEKVDDVPKLTKKEELVRDRWTRLVEMVRKGRLDSTLTFLSKYGDELALSPSPSPSPSADDWWGVLPEWMPESRASPTLLHLAAAAGQPALVRLFLDPPFNACPYPYPPPDPSSPPCAASTSKAAYDLSTNRPTRNEFRFASHREPTKWDWSRTGRVPSALDEEVERERERREEEKRTRLREREREREREKEKEREEREERRREEEDGMRDKAIELAASSAAGASGPKRLGGGPPQPVRERERAGLTEEQRIRVMREERARAAEARLKRLGS</sequence>
<dbReference type="PROSITE" id="PS52044">
    <property type="entry name" value="VLRF1"/>
    <property type="match status" value="1"/>
</dbReference>
<evidence type="ECO:0000256" key="3">
    <source>
        <dbReference type="ARBA" id="ARBA00022490"/>
    </source>
</evidence>
<keyword evidence="8" id="KW-0040">ANK repeat</keyword>
<keyword evidence="6 10" id="KW-0255">Endonuclease</keyword>
<evidence type="ECO:0000256" key="10">
    <source>
        <dbReference type="PROSITE-ProRule" id="PRU01389"/>
    </source>
</evidence>
<dbReference type="Pfam" id="PF18826">
    <property type="entry name" value="bVLRF1"/>
    <property type="match status" value="1"/>
</dbReference>
<keyword evidence="4 10" id="KW-0540">Nuclease</keyword>
<protein>
    <submittedName>
        <fullName evidence="13">C2H2 finger and ankyrin domain protein</fullName>
    </submittedName>
</protein>
<dbReference type="EMBL" id="BJWK01000021">
    <property type="protein sequence ID" value="GEM12485.1"/>
    <property type="molecule type" value="Genomic_DNA"/>
</dbReference>
<comment type="caution">
    <text evidence="13">The sequence shown here is derived from an EMBL/GenBank/DDBJ whole genome shotgun (WGS) entry which is preliminary data.</text>
</comment>
<feature type="compositionally biased region" description="Basic and acidic residues" evidence="11">
    <location>
        <begin position="691"/>
        <end position="707"/>
    </location>
</feature>
<keyword evidence="9" id="KW-0175">Coiled coil</keyword>
<keyword evidence="7 10" id="KW-0378">Hydrolase</keyword>
<dbReference type="PANTHER" id="PTHR16036:SF2">
    <property type="entry name" value="TRNA ENDONUCLEASE ANKZF1"/>
    <property type="match status" value="1"/>
</dbReference>
<feature type="region of interest" description="Disordered" evidence="11">
    <location>
        <begin position="435"/>
        <end position="459"/>
    </location>
</feature>
<evidence type="ECO:0000313" key="14">
    <source>
        <dbReference type="Proteomes" id="UP000321518"/>
    </source>
</evidence>
<dbReference type="InterPro" id="IPR047139">
    <property type="entry name" value="ANKZ1/VMS1"/>
</dbReference>
<comment type="domain">
    <text evidence="10">The VLRF1 domain mediates binding to the 60S ribosomal subunit.</text>
</comment>
<keyword evidence="5" id="KW-0677">Repeat</keyword>
<comment type="similarity">
    <text evidence="2 10">Belongs to the ANKZF1/VMS1 family.</text>
</comment>
<proteinExistence type="inferred from homology"/>
<dbReference type="InterPro" id="IPR041175">
    <property type="entry name" value="VLRF1/Vms1"/>
</dbReference>
<feature type="active site" evidence="10">
    <location>
        <position position="317"/>
    </location>
</feature>
<dbReference type="GO" id="GO:0004519">
    <property type="term" value="F:endonuclease activity"/>
    <property type="evidence" value="ECO:0007669"/>
    <property type="project" value="UniProtKB-KW"/>
</dbReference>
<evidence type="ECO:0000256" key="7">
    <source>
        <dbReference type="ARBA" id="ARBA00022801"/>
    </source>
</evidence>
<feature type="compositionally biased region" description="Polar residues" evidence="11">
    <location>
        <begin position="572"/>
        <end position="586"/>
    </location>
</feature>
<feature type="compositionally biased region" description="Low complexity" evidence="11">
    <location>
        <begin position="126"/>
        <end position="161"/>
    </location>
</feature>
<dbReference type="GO" id="GO:0005737">
    <property type="term" value="C:cytoplasm"/>
    <property type="evidence" value="ECO:0007669"/>
    <property type="project" value="UniProtKB-SubCell"/>
</dbReference>
<dbReference type="GO" id="GO:0036503">
    <property type="term" value="P:ERAD pathway"/>
    <property type="evidence" value="ECO:0007669"/>
    <property type="project" value="TreeGrafter"/>
</dbReference>
<feature type="region of interest" description="Disordered" evidence="11">
    <location>
        <begin position="560"/>
        <end position="707"/>
    </location>
</feature>
<dbReference type="AlphaFoldDB" id="A0A511KRD9"/>
<dbReference type="OrthoDB" id="429841at2759"/>
<evidence type="ECO:0000256" key="8">
    <source>
        <dbReference type="ARBA" id="ARBA00023043"/>
    </source>
</evidence>
<reference evidence="13 14" key="1">
    <citation type="submission" date="2019-07" db="EMBL/GenBank/DDBJ databases">
        <title>Rhodotorula toruloides NBRC10032 genome sequencing.</title>
        <authorList>
            <person name="Shida Y."/>
            <person name="Takaku H."/>
            <person name="Ogasawara W."/>
            <person name="Mori K."/>
        </authorList>
    </citation>
    <scope>NUCLEOTIDE SEQUENCE [LARGE SCALE GENOMIC DNA]</scope>
    <source>
        <strain evidence="13 14">NBRC10032</strain>
    </source>
</reference>
<feature type="compositionally biased region" description="Basic and acidic residues" evidence="11">
    <location>
        <begin position="443"/>
        <end position="459"/>
    </location>
</feature>